<dbReference type="Proteomes" id="UP000831768">
    <property type="component" value="Chromosome"/>
</dbReference>
<dbReference type="AlphaFoldDB" id="A0A8U0A267"/>
<protein>
    <submittedName>
        <fullName evidence="2">Uncharacterized protein</fullName>
    </submittedName>
</protein>
<dbReference type="RefSeq" id="WP_247993550.1">
    <property type="nucleotide sequence ID" value="NZ_CP096019.1"/>
</dbReference>
<organism evidence="2 3">
    <name type="scientific">Halocatena salina</name>
    <dbReference type="NCBI Taxonomy" id="2934340"/>
    <lineage>
        <taxon>Archaea</taxon>
        <taxon>Methanobacteriati</taxon>
        <taxon>Methanobacteriota</taxon>
        <taxon>Stenosarchaea group</taxon>
        <taxon>Halobacteria</taxon>
        <taxon>Halobacteriales</taxon>
        <taxon>Natronomonadaceae</taxon>
        <taxon>Halocatena</taxon>
    </lineage>
</organism>
<keyword evidence="3" id="KW-1185">Reference proteome</keyword>
<reference evidence="2" key="1">
    <citation type="submission" date="2022-04" db="EMBL/GenBank/DDBJ databases">
        <title>Halocatena sp. nov., isolated from a salt lake.</title>
        <authorList>
            <person name="Cui H.-L."/>
        </authorList>
    </citation>
    <scope>NUCLEOTIDE SEQUENCE</scope>
    <source>
        <strain evidence="2">AD-1</strain>
    </source>
</reference>
<proteinExistence type="predicted"/>
<accession>A0A8U0A267</accession>
<feature type="region of interest" description="Disordered" evidence="1">
    <location>
        <begin position="21"/>
        <end position="54"/>
    </location>
</feature>
<dbReference type="KEGG" id="haad:MW046_00130"/>
<name>A0A8U0A267_9EURY</name>
<evidence type="ECO:0000256" key="1">
    <source>
        <dbReference type="SAM" id="MobiDB-lite"/>
    </source>
</evidence>
<evidence type="ECO:0000313" key="3">
    <source>
        <dbReference type="Proteomes" id="UP000831768"/>
    </source>
</evidence>
<dbReference type="EMBL" id="CP096019">
    <property type="protein sequence ID" value="UPM42879.1"/>
    <property type="molecule type" value="Genomic_DNA"/>
</dbReference>
<sequence>MSEWLTESDWERIISFANASMHERTPELLLPESGAGSDDSSQTETDPVETASDD</sequence>
<gene>
    <name evidence="2" type="ORF">MW046_00130</name>
</gene>
<evidence type="ECO:0000313" key="2">
    <source>
        <dbReference type="EMBL" id="UPM42879.1"/>
    </source>
</evidence>
<dbReference type="GeneID" id="71926407"/>